<keyword evidence="2" id="KW-1185">Reference proteome</keyword>
<gene>
    <name evidence="1" type="ORF">GCM10022211_21880</name>
</gene>
<dbReference type="RefSeq" id="WP_344710304.1">
    <property type="nucleotide sequence ID" value="NZ_BAAAZD010000002.1"/>
</dbReference>
<name>A0ABP7S8K6_9SPHN</name>
<sequence length="179" mass="20397">MALPQRIMIVGQPGSGKSTLARRIGDVTGLPVIHIDRIHWQSGWVERSKAEKRRLCLETEAGERWIFEGGFSPTWPSRLRRADLLIWVDRPMGLRLWRVLRRALTQLGRTRPDMADGCPERLSSLPEFAHYILTTGRSQRRRLGQLATSATCQVERLRSDEEAAALVDRLRLAFATQSV</sequence>
<dbReference type="Proteomes" id="UP001501310">
    <property type="component" value="Unassembled WGS sequence"/>
</dbReference>
<evidence type="ECO:0000313" key="2">
    <source>
        <dbReference type="Proteomes" id="UP001501310"/>
    </source>
</evidence>
<dbReference type="Gene3D" id="3.40.50.300">
    <property type="entry name" value="P-loop containing nucleotide triphosphate hydrolases"/>
    <property type="match status" value="1"/>
</dbReference>
<reference evidence="2" key="1">
    <citation type="journal article" date="2019" name="Int. J. Syst. Evol. Microbiol.">
        <title>The Global Catalogue of Microorganisms (GCM) 10K type strain sequencing project: providing services to taxonomists for standard genome sequencing and annotation.</title>
        <authorList>
            <consortium name="The Broad Institute Genomics Platform"/>
            <consortium name="The Broad Institute Genome Sequencing Center for Infectious Disease"/>
            <person name="Wu L."/>
            <person name="Ma J."/>
        </authorList>
    </citation>
    <scope>NUCLEOTIDE SEQUENCE [LARGE SCALE GENOMIC DNA]</scope>
    <source>
        <strain evidence="2">JCM 16603</strain>
    </source>
</reference>
<accession>A0ABP7S8K6</accession>
<dbReference type="InterPro" id="IPR052922">
    <property type="entry name" value="Cytidylate_Kinase-2"/>
</dbReference>
<dbReference type="SUPFAM" id="SSF52540">
    <property type="entry name" value="P-loop containing nucleoside triphosphate hydrolases"/>
    <property type="match status" value="1"/>
</dbReference>
<proteinExistence type="predicted"/>
<dbReference type="InterPro" id="IPR027417">
    <property type="entry name" value="P-loop_NTPase"/>
</dbReference>
<dbReference type="PANTHER" id="PTHR37816">
    <property type="entry name" value="YALI0E33011P"/>
    <property type="match status" value="1"/>
</dbReference>
<protein>
    <submittedName>
        <fullName evidence="1">ATPase AAA</fullName>
    </submittedName>
</protein>
<organism evidence="1 2">
    <name type="scientific">Sphingomonas humi</name>
    <dbReference type="NCBI Taxonomy" id="335630"/>
    <lineage>
        <taxon>Bacteria</taxon>
        <taxon>Pseudomonadati</taxon>
        <taxon>Pseudomonadota</taxon>
        <taxon>Alphaproteobacteria</taxon>
        <taxon>Sphingomonadales</taxon>
        <taxon>Sphingomonadaceae</taxon>
        <taxon>Sphingomonas</taxon>
    </lineage>
</organism>
<dbReference type="EMBL" id="BAAAZD010000002">
    <property type="protein sequence ID" value="GAA4008049.1"/>
    <property type="molecule type" value="Genomic_DNA"/>
</dbReference>
<dbReference type="PANTHER" id="PTHR37816:SF3">
    <property type="entry name" value="MODULATES DNA TOPOLOGY"/>
    <property type="match status" value="1"/>
</dbReference>
<comment type="caution">
    <text evidence="1">The sequence shown here is derived from an EMBL/GenBank/DDBJ whole genome shotgun (WGS) entry which is preliminary data.</text>
</comment>
<evidence type="ECO:0000313" key="1">
    <source>
        <dbReference type="EMBL" id="GAA4008049.1"/>
    </source>
</evidence>